<dbReference type="AlphaFoldDB" id="A0A938XXD7"/>
<dbReference type="GO" id="GO:0003735">
    <property type="term" value="F:structural constituent of ribosome"/>
    <property type="evidence" value="ECO:0007669"/>
    <property type="project" value="InterPro"/>
</dbReference>
<reference evidence="13" key="1">
    <citation type="submission" date="2021-01" db="EMBL/GenBank/DDBJ databases">
        <title>Genomic Encyclopedia of Type Strains, Phase IV (KMG-IV): sequencing the most valuable type-strain genomes for metagenomic binning, comparative biology and taxonomic classification.</title>
        <authorList>
            <person name="Goeker M."/>
        </authorList>
    </citation>
    <scope>NUCLEOTIDE SEQUENCE</scope>
    <source>
        <strain evidence="13">DSM 25523</strain>
    </source>
</reference>
<evidence type="ECO:0000256" key="3">
    <source>
        <dbReference type="ARBA" id="ARBA00011838"/>
    </source>
</evidence>
<keyword evidence="7 10" id="KW-0687">Ribonucleoprotein</keyword>
<dbReference type="PANTHER" id="PTHR12903">
    <property type="entry name" value="MITOCHONDRIAL RIBOSOMAL PROTEIN L24"/>
    <property type="match status" value="1"/>
</dbReference>
<dbReference type="RefSeq" id="WP_204519601.1">
    <property type="nucleotide sequence ID" value="NZ_BAABIN010000035.1"/>
</dbReference>
<dbReference type="GO" id="GO:0019843">
    <property type="term" value="F:rRNA binding"/>
    <property type="evidence" value="ECO:0007669"/>
    <property type="project" value="UniProtKB-UniRule"/>
</dbReference>
<dbReference type="Gene3D" id="2.30.30.30">
    <property type="match status" value="1"/>
</dbReference>
<dbReference type="GO" id="GO:1990904">
    <property type="term" value="C:ribonucleoprotein complex"/>
    <property type="evidence" value="ECO:0007669"/>
    <property type="project" value="UniProtKB-KW"/>
</dbReference>
<gene>
    <name evidence="10" type="primary">rplX</name>
    <name evidence="13" type="ORF">JOD01_003604</name>
</gene>
<comment type="subunit">
    <text evidence="3 10">Part of the 50S ribosomal subunit.</text>
</comment>
<evidence type="ECO:0000256" key="5">
    <source>
        <dbReference type="ARBA" id="ARBA00022884"/>
    </source>
</evidence>
<evidence type="ECO:0000256" key="2">
    <source>
        <dbReference type="ARBA" id="ARBA00010618"/>
    </source>
</evidence>
<evidence type="ECO:0000256" key="6">
    <source>
        <dbReference type="ARBA" id="ARBA00022980"/>
    </source>
</evidence>
<dbReference type="InterPro" id="IPR041988">
    <property type="entry name" value="Ribosomal_uL24_KOW"/>
</dbReference>
<dbReference type="Pfam" id="PF00467">
    <property type="entry name" value="KOW"/>
    <property type="match status" value="1"/>
</dbReference>
<comment type="caution">
    <text evidence="13">The sequence shown here is derived from an EMBL/GenBank/DDBJ whole genome shotgun (WGS) entry which is preliminary data.</text>
</comment>
<comment type="function">
    <text evidence="9 10">One of the proteins that surrounds the polypeptide exit tunnel on the outside of the subunit.</text>
</comment>
<dbReference type="InterPro" id="IPR014722">
    <property type="entry name" value="Rib_uL2_dom2"/>
</dbReference>
<evidence type="ECO:0000256" key="1">
    <source>
        <dbReference type="ARBA" id="ARBA00004072"/>
    </source>
</evidence>
<dbReference type="Proteomes" id="UP000717624">
    <property type="component" value="Unassembled WGS sequence"/>
</dbReference>
<dbReference type="CDD" id="cd06089">
    <property type="entry name" value="KOW_RPL26"/>
    <property type="match status" value="1"/>
</dbReference>
<evidence type="ECO:0000259" key="12">
    <source>
        <dbReference type="SMART" id="SM00739"/>
    </source>
</evidence>
<dbReference type="SMART" id="SM00739">
    <property type="entry name" value="KOW"/>
    <property type="match status" value="1"/>
</dbReference>
<comment type="function">
    <text evidence="1 10">One of two assembly initiator proteins, it binds directly to the 5'-end of the 23S rRNA, where it nucleates assembly of the 50S subunit.</text>
</comment>
<dbReference type="InterPro" id="IPR005824">
    <property type="entry name" value="KOW"/>
</dbReference>
<dbReference type="NCBIfam" id="TIGR01079">
    <property type="entry name" value="rplX_bact"/>
    <property type="match status" value="1"/>
</dbReference>
<keyword evidence="14" id="KW-1185">Reference proteome</keyword>
<dbReference type="EMBL" id="JAFBEB010000017">
    <property type="protein sequence ID" value="MBM7591952.1"/>
    <property type="molecule type" value="Genomic_DNA"/>
</dbReference>
<evidence type="ECO:0000313" key="14">
    <source>
        <dbReference type="Proteomes" id="UP000717624"/>
    </source>
</evidence>
<name>A0A938XXD7_9BACL</name>
<comment type="similarity">
    <text evidence="2 10 11">Belongs to the universal ribosomal protein uL24 family.</text>
</comment>
<evidence type="ECO:0000313" key="13">
    <source>
        <dbReference type="EMBL" id="MBM7591952.1"/>
    </source>
</evidence>
<dbReference type="GO" id="GO:0005840">
    <property type="term" value="C:ribosome"/>
    <property type="evidence" value="ECO:0007669"/>
    <property type="project" value="UniProtKB-KW"/>
</dbReference>
<sequence length="104" mass="11289">MHVKKGDTVIVITGKDKGKKGRVLAAYPKKDRVLVEGINLVKKHTRPSQANPQGGIVTQETPIHVSNVSLIDPKSGKPTRIGYKVLDNGKKVRVAKKSGEVIDK</sequence>
<dbReference type="GO" id="GO:0006412">
    <property type="term" value="P:translation"/>
    <property type="evidence" value="ECO:0007669"/>
    <property type="project" value="UniProtKB-UniRule"/>
</dbReference>
<accession>A0A938XXD7</accession>
<evidence type="ECO:0000256" key="11">
    <source>
        <dbReference type="RuleBase" id="RU003477"/>
    </source>
</evidence>
<dbReference type="InterPro" id="IPR003256">
    <property type="entry name" value="Ribosomal_uL24"/>
</dbReference>
<dbReference type="Pfam" id="PF17136">
    <property type="entry name" value="ribosomal_L24"/>
    <property type="match status" value="1"/>
</dbReference>
<dbReference type="InterPro" id="IPR005825">
    <property type="entry name" value="Ribosomal_uL24_CS"/>
</dbReference>
<organism evidence="13 14">
    <name type="scientific">Brevibacillus fulvus</name>
    <dbReference type="NCBI Taxonomy" id="1125967"/>
    <lineage>
        <taxon>Bacteria</taxon>
        <taxon>Bacillati</taxon>
        <taxon>Bacillota</taxon>
        <taxon>Bacilli</taxon>
        <taxon>Bacillales</taxon>
        <taxon>Paenibacillaceae</taxon>
        <taxon>Brevibacillus</taxon>
    </lineage>
</organism>
<keyword evidence="6 10" id="KW-0689">Ribosomal protein</keyword>
<evidence type="ECO:0000256" key="8">
    <source>
        <dbReference type="ARBA" id="ARBA00035206"/>
    </source>
</evidence>
<proteinExistence type="inferred from homology"/>
<evidence type="ECO:0000256" key="4">
    <source>
        <dbReference type="ARBA" id="ARBA00022730"/>
    </source>
</evidence>
<dbReference type="PROSITE" id="PS01108">
    <property type="entry name" value="RIBOSOMAL_L24"/>
    <property type="match status" value="1"/>
</dbReference>
<keyword evidence="4 10" id="KW-0699">rRNA-binding</keyword>
<evidence type="ECO:0000256" key="9">
    <source>
        <dbReference type="ARBA" id="ARBA00058688"/>
    </source>
</evidence>
<dbReference type="HAMAP" id="MF_01326_B">
    <property type="entry name" value="Ribosomal_uL24_B"/>
    <property type="match status" value="1"/>
</dbReference>
<evidence type="ECO:0000256" key="7">
    <source>
        <dbReference type="ARBA" id="ARBA00023274"/>
    </source>
</evidence>
<dbReference type="InterPro" id="IPR008991">
    <property type="entry name" value="Translation_prot_SH3-like_sf"/>
</dbReference>
<dbReference type="InterPro" id="IPR057264">
    <property type="entry name" value="Ribosomal_uL24_C"/>
</dbReference>
<keyword evidence="5 10" id="KW-0694">RNA-binding</keyword>
<evidence type="ECO:0000256" key="10">
    <source>
        <dbReference type="HAMAP-Rule" id="MF_01326"/>
    </source>
</evidence>
<feature type="domain" description="KOW" evidence="12">
    <location>
        <begin position="2"/>
        <end position="29"/>
    </location>
</feature>
<protein>
    <recommendedName>
        <fullName evidence="8 10">Large ribosomal subunit protein uL24</fullName>
    </recommendedName>
</protein>
<dbReference type="FunFam" id="2.30.30.30:FF:000004">
    <property type="entry name" value="50S ribosomal protein L24"/>
    <property type="match status" value="1"/>
</dbReference>
<dbReference type="SUPFAM" id="SSF50104">
    <property type="entry name" value="Translation proteins SH3-like domain"/>
    <property type="match status" value="1"/>
</dbReference>